<keyword evidence="2" id="KW-1185">Reference proteome</keyword>
<reference evidence="1 2" key="1">
    <citation type="submission" date="2024-08" db="EMBL/GenBank/DDBJ databases">
        <title>Gnathostoma spinigerum genome.</title>
        <authorList>
            <person name="Gonzalez-Bertolin B."/>
            <person name="Monzon S."/>
            <person name="Zaballos A."/>
            <person name="Jimenez P."/>
            <person name="Dekumyoy P."/>
            <person name="Varona S."/>
            <person name="Cuesta I."/>
            <person name="Sumanam S."/>
            <person name="Adisakwattana P."/>
            <person name="Gasser R.B."/>
            <person name="Hernandez-Gonzalez A."/>
            <person name="Young N.D."/>
            <person name="Perteguer M.J."/>
        </authorList>
    </citation>
    <scope>NUCLEOTIDE SEQUENCE [LARGE SCALE GENOMIC DNA]</scope>
    <source>
        <strain evidence="1">AL3</strain>
        <tissue evidence="1">Liver</tissue>
    </source>
</reference>
<sequence length="150" mass="17477">MRRLRYSFEMEINAFKVDCETAVIDEEPTRNTSTSIETYMSIFSSIRKQCESHVYTEKCDRSGSQKRYAPIIRLLTRLFLFATHYYNIIELAPTDMNYPDKNPKVGLRENLLNFVVKIDKIADNSSNSEKKTFAVKFSSFFPTSNKSDKL</sequence>
<organism evidence="1 2">
    <name type="scientific">Gnathostoma spinigerum</name>
    <dbReference type="NCBI Taxonomy" id="75299"/>
    <lineage>
        <taxon>Eukaryota</taxon>
        <taxon>Metazoa</taxon>
        <taxon>Ecdysozoa</taxon>
        <taxon>Nematoda</taxon>
        <taxon>Chromadorea</taxon>
        <taxon>Rhabditida</taxon>
        <taxon>Spirurina</taxon>
        <taxon>Gnathostomatomorpha</taxon>
        <taxon>Gnathostomatoidea</taxon>
        <taxon>Gnathostomatidae</taxon>
        <taxon>Gnathostoma</taxon>
    </lineage>
</organism>
<protein>
    <submittedName>
        <fullName evidence="1">Uncharacterized protein</fullName>
    </submittedName>
</protein>
<proteinExistence type="predicted"/>
<accession>A0ABD6E8G6</accession>
<evidence type="ECO:0000313" key="2">
    <source>
        <dbReference type="Proteomes" id="UP001608902"/>
    </source>
</evidence>
<dbReference type="EMBL" id="JBGFUD010000926">
    <property type="protein sequence ID" value="MFH4975481.1"/>
    <property type="molecule type" value="Genomic_DNA"/>
</dbReference>
<dbReference type="AlphaFoldDB" id="A0ABD6E8G6"/>
<comment type="caution">
    <text evidence="1">The sequence shown here is derived from an EMBL/GenBank/DDBJ whole genome shotgun (WGS) entry which is preliminary data.</text>
</comment>
<name>A0ABD6E8G6_9BILA</name>
<gene>
    <name evidence="1" type="ORF">AB6A40_002190</name>
</gene>
<evidence type="ECO:0000313" key="1">
    <source>
        <dbReference type="EMBL" id="MFH4975481.1"/>
    </source>
</evidence>
<dbReference type="Proteomes" id="UP001608902">
    <property type="component" value="Unassembled WGS sequence"/>
</dbReference>